<gene>
    <name evidence="1" type="ORF">SCLCIDRAFT_1221108</name>
</gene>
<accession>A0A0C2Z0R9</accession>
<name>A0A0C2Z0R9_9AGAM</name>
<proteinExistence type="predicted"/>
<keyword evidence="2" id="KW-1185">Reference proteome</keyword>
<sequence>MQQTDARPLRIIRCIHGVSLEIGIEPHLGKEAECVATSKRMKVAWDRDAMNSIFHKYAKFGARGTQVAFLWTDVR</sequence>
<dbReference type="AlphaFoldDB" id="A0A0C2Z0R9"/>
<dbReference type="Proteomes" id="UP000053989">
    <property type="component" value="Unassembled WGS sequence"/>
</dbReference>
<evidence type="ECO:0000313" key="1">
    <source>
        <dbReference type="EMBL" id="KIM55423.1"/>
    </source>
</evidence>
<dbReference type="InParanoid" id="A0A0C2Z0R9"/>
<evidence type="ECO:0000313" key="2">
    <source>
        <dbReference type="Proteomes" id="UP000053989"/>
    </source>
</evidence>
<organism evidence="1 2">
    <name type="scientific">Scleroderma citrinum Foug A</name>
    <dbReference type="NCBI Taxonomy" id="1036808"/>
    <lineage>
        <taxon>Eukaryota</taxon>
        <taxon>Fungi</taxon>
        <taxon>Dikarya</taxon>
        <taxon>Basidiomycota</taxon>
        <taxon>Agaricomycotina</taxon>
        <taxon>Agaricomycetes</taxon>
        <taxon>Agaricomycetidae</taxon>
        <taxon>Boletales</taxon>
        <taxon>Sclerodermatineae</taxon>
        <taxon>Sclerodermataceae</taxon>
        <taxon>Scleroderma</taxon>
    </lineage>
</organism>
<dbReference type="HOGENOM" id="CLU_2672536_0_0_1"/>
<reference evidence="2" key="2">
    <citation type="submission" date="2015-01" db="EMBL/GenBank/DDBJ databases">
        <title>Evolutionary Origins and Diversification of the Mycorrhizal Mutualists.</title>
        <authorList>
            <consortium name="DOE Joint Genome Institute"/>
            <consortium name="Mycorrhizal Genomics Consortium"/>
            <person name="Kohler A."/>
            <person name="Kuo A."/>
            <person name="Nagy L.G."/>
            <person name="Floudas D."/>
            <person name="Copeland A."/>
            <person name="Barry K.W."/>
            <person name="Cichocki N."/>
            <person name="Veneault-Fourrey C."/>
            <person name="LaButti K."/>
            <person name="Lindquist E.A."/>
            <person name="Lipzen A."/>
            <person name="Lundell T."/>
            <person name="Morin E."/>
            <person name="Murat C."/>
            <person name="Riley R."/>
            <person name="Ohm R."/>
            <person name="Sun H."/>
            <person name="Tunlid A."/>
            <person name="Henrissat B."/>
            <person name="Grigoriev I.V."/>
            <person name="Hibbett D.S."/>
            <person name="Martin F."/>
        </authorList>
    </citation>
    <scope>NUCLEOTIDE SEQUENCE [LARGE SCALE GENOMIC DNA]</scope>
    <source>
        <strain evidence="2">Foug A</strain>
    </source>
</reference>
<dbReference type="EMBL" id="KN822135">
    <property type="protein sequence ID" value="KIM55423.1"/>
    <property type="molecule type" value="Genomic_DNA"/>
</dbReference>
<protein>
    <submittedName>
        <fullName evidence="1">Uncharacterized protein</fullName>
    </submittedName>
</protein>
<reference evidence="1 2" key="1">
    <citation type="submission" date="2014-04" db="EMBL/GenBank/DDBJ databases">
        <authorList>
            <consortium name="DOE Joint Genome Institute"/>
            <person name="Kuo A."/>
            <person name="Kohler A."/>
            <person name="Nagy L.G."/>
            <person name="Floudas D."/>
            <person name="Copeland A."/>
            <person name="Barry K.W."/>
            <person name="Cichocki N."/>
            <person name="Veneault-Fourrey C."/>
            <person name="LaButti K."/>
            <person name="Lindquist E.A."/>
            <person name="Lipzen A."/>
            <person name="Lundell T."/>
            <person name="Morin E."/>
            <person name="Murat C."/>
            <person name="Sun H."/>
            <person name="Tunlid A."/>
            <person name="Henrissat B."/>
            <person name="Grigoriev I.V."/>
            <person name="Hibbett D.S."/>
            <person name="Martin F."/>
            <person name="Nordberg H.P."/>
            <person name="Cantor M.N."/>
            <person name="Hua S.X."/>
        </authorList>
    </citation>
    <scope>NUCLEOTIDE SEQUENCE [LARGE SCALE GENOMIC DNA]</scope>
    <source>
        <strain evidence="1 2">Foug A</strain>
    </source>
</reference>